<accession>A0A383D2T9</accession>
<protein>
    <recommendedName>
        <fullName evidence="4">Acyl-CoA dehydrogenase/oxidase N-terminal domain-containing protein</fullName>
    </recommendedName>
</protein>
<dbReference type="PANTHER" id="PTHR43884">
    <property type="entry name" value="ACYL-COA DEHYDROGENASE"/>
    <property type="match status" value="1"/>
</dbReference>
<evidence type="ECO:0000259" key="2">
    <source>
        <dbReference type="Pfam" id="PF02771"/>
    </source>
</evidence>
<evidence type="ECO:0000313" key="3">
    <source>
        <dbReference type="EMBL" id="SVE38731.1"/>
    </source>
</evidence>
<dbReference type="InterPro" id="IPR006089">
    <property type="entry name" value="Acyl-CoA_DH_CS"/>
</dbReference>
<reference evidence="3" key="1">
    <citation type="submission" date="2018-05" db="EMBL/GenBank/DDBJ databases">
        <authorList>
            <person name="Lanie J.A."/>
            <person name="Ng W.-L."/>
            <person name="Kazmierczak K.M."/>
            <person name="Andrzejewski T.M."/>
            <person name="Davidsen T.M."/>
            <person name="Wayne K.J."/>
            <person name="Tettelin H."/>
            <person name="Glass J.I."/>
            <person name="Rusch D."/>
            <person name="Podicherti R."/>
            <person name="Tsui H.-C.T."/>
            <person name="Winkler M.E."/>
        </authorList>
    </citation>
    <scope>NUCLEOTIDE SEQUENCE</scope>
</reference>
<dbReference type="Pfam" id="PF02770">
    <property type="entry name" value="Acyl-CoA_dh_M"/>
    <property type="match status" value="1"/>
</dbReference>
<feature type="non-terminal residue" evidence="3">
    <location>
        <position position="191"/>
    </location>
</feature>
<dbReference type="InterPro" id="IPR046373">
    <property type="entry name" value="Acyl-CoA_Oxase/DH_mid-dom_sf"/>
</dbReference>
<dbReference type="SUPFAM" id="SSF56645">
    <property type="entry name" value="Acyl-CoA dehydrogenase NM domain-like"/>
    <property type="match status" value="1"/>
</dbReference>
<evidence type="ECO:0008006" key="4">
    <source>
        <dbReference type="Google" id="ProtNLM"/>
    </source>
</evidence>
<feature type="domain" description="Acyl-CoA oxidase/dehydrogenase middle" evidence="1">
    <location>
        <begin position="129"/>
        <end position="190"/>
    </location>
</feature>
<dbReference type="InterPro" id="IPR006091">
    <property type="entry name" value="Acyl-CoA_Oxase/DH_mid-dom"/>
</dbReference>
<dbReference type="PANTHER" id="PTHR43884:SF12">
    <property type="entry name" value="ISOVALERYL-COA DEHYDROGENASE, MITOCHONDRIAL-RELATED"/>
    <property type="match status" value="1"/>
</dbReference>
<gene>
    <name evidence="3" type="ORF">METZ01_LOCUS491585</name>
</gene>
<sequence>MEFELPPEYQMIKDTVQRFVREELMPLEPGVLAREAKEGICKLTTKEKDELFEKCKNLGLWGLDVPKEYDGMNLTSVAMVGINEAIGTTPVPFTFPPDSPNLHMLKETVNEIQKQKYLIPYAKGETVSAIAISEPGAGSDPSSMVTKAVKDGTDWVINGRKIWISRVDEADFTILVAVTDPEKGTRGGMSS</sequence>
<dbReference type="InterPro" id="IPR037069">
    <property type="entry name" value="AcylCoA_DH/ox_N_sf"/>
</dbReference>
<dbReference type="PROSITE" id="PS00072">
    <property type="entry name" value="ACYL_COA_DH_1"/>
    <property type="match status" value="1"/>
</dbReference>
<feature type="domain" description="Acyl-CoA dehydrogenase/oxidase N-terminal" evidence="2">
    <location>
        <begin position="7"/>
        <end position="125"/>
    </location>
</feature>
<proteinExistence type="predicted"/>
<dbReference type="InterPro" id="IPR013786">
    <property type="entry name" value="AcylCoA_DH/ox_N"/>
</dbReference>
<dbReference type="GO" id="GO:0003995">
    <property type="term" value="F:acyl-CoA dehydrogenase activity"/>
    <property type="evidence" value="ECO:0007669"/>
    <property type="project" value="InterPro"/>
</dbReference>
<dbReference type="InterPro" id="IPR009100">
    <property type="entry name" value="AcylCoA_DH/oxidase_NM_dom_sf"/>
</dbReference>
<organism evidence="3">
    <name type="scientific">marine metagenome</name>
    <dbReference type="NCBI Taxonomy" id="408172"/>
    <lineage>
        <taxon>unclassified sequences</taxon>
        <taxon>metagenomes</taxon>
        <taxon>ecological metagenomes</taxon>
    </lineage>
</organism>
<dbReference type="Gene3D" id="1.10.540.10">
    <property type="entry name" value="Acyl-CoA dehydrogenase/oxidase, N-terminal domain"/>
    <property type="match status" value="1"/>
</dbReference>
<name>A0A383D2T9_9ZZZZ</name>
<dbReference type="Pfam" id="PF02771">
    <property type="entry name" value="Acyl-CoA_dh_N"/>
    <property type="match status" value="1"/>
</dbReference>
<evidence type="ECO:0000259" key="1">
    <source>
        <dbReference type="Pfam" id="PF02770"/>
    </source>
</evidence>
<dbReference type="GO" id="GO:0050660">
    <property type="term" value="F:flavin adenine dinucleotide binding"/>
    <property type="evidence" value="ECO:0007669"/>
    <property type="project" value="InterPro"/>
</dbReference>
<dbReference type="EMBL" id="UINC01213796">
    <property type="protein sequence ID" value="SVE38731.1"/>
    <property type="molecule type" value="Genomic_DNA"/>
</dbReference>
<dbReference type="Gene3D" id="2.40.110.10">
    <property type="entry name" value="Butyryl-CoA Dehydrogenase, subunit A, domain 2"/>
    <property type="match status" value="1"/>
</dbReference>
<dbReference type="AlphaFoldDB" id="A0A383D2T9"/>